<sequence>MRLRMGKGKVVVGEGADSKAQSTEREKESKGGGNILILFSQIFPQPNPPSGAWLHRRDKFSEVKEY</sequence>
<gene>
    <name evidence="1" type="ORF">L6164_027906</name>
</gene>
<proteinExistence type="predicted"/>
<evidence type="ECO:0000313" key="1">
    <source>
        <dbReference type="EMBL" id="KAI4315059.1"/>
    </source>
</evidence>
<evidence type="ECO:0000313" key="2">
    <source>
        <dbReference type="Proteomes" id="UP000828941"/>
    </source>
</evidence>
<reference evidence="1 2" key="1">
    <citation type="journal article" date="2022" name="DNA Res.">
        <title>Chromosomal-level genome assembly of the orchid tree Bauhinia variegata (Leguminosae; Cercidoideae) supports the allotetraploid origin hypothesis of Bauhinia.</title>
        <authorList>
            <person name="Zhong Y."/>
            <person name="Chen Y."/>
            <person name="Zheng D."/>
            <person name="Pang J."/>
            <person name="Liu Y."/>
            <person name="Luo S."/>
            <person name="Meng S."/>
            <person name="Qian L."/>
            <person name="Wei D."/>
            <person name="Dai S."/>
            <person name="Zhou R."/>
        </authorList>
    </citation>
    <scope>NUCLEOTIDE SEQUENCE [LARGE SCALE GENOMIC DNA]</scope>
    <source>
        <strain evidence="1">BV-YZ2020</strain>
    </source>
</reference>
<organism evidence="1 2">
    <name type="scientific">Bauhinia variegata</name>
    <name type="common">Purple orchid tree</name>
    <name type="synonym">Phanera variegata</name>
    <dbReference type="NCBI Taxonomy" id="167791"/>
    <lineage>
        <taxon>Eukaryota</taxon>
        <taxon>Viridiplantae</taxon>
        <taxon>Streptophyta</taxon>
        <taxon>Embryophyta</taxon>
        <taxon>Tracheophyta</taxon>
        <taxon>Spermatophyta</taxon>
        <taxon>Magnoliopsida</taxon>
        <taxon>eudicotyledons</taxon>
        <taxon>Gunneridae</taxon>
        <taxon>Pentapetalae</taxon>
        <taxon>rosids</taxon>
        <taxon>fabids</taxon>
        <taxon>Fabales</taxon>
        <taxon>Fabaceae</taxon>
        <taxon>Cercidoideae</taxon>
        <taxon>Cercideae</taxon>
        <taxon>Bauhiniinae</taxon>
        <taxon>Bauhinia</taxon>
    </lineage>
</organism>
<protein>
    <submittedName>
        <fullName evidence="1">Uncharacterized protein</fullName>
    </submittedName>
</protein>
<accession>A0ACB9LVS9</accession>
<keyword evidence="2" id="KW-1185">Reference proteome</keyword>
<dbReference type="Proteomes" id="UP000828941">
    <property type="component" value="Chromosome 11"/>
</dbReference>
<dbReference type="EMBL" id="CM039436">
    <property type="protein sequence ID" value="KAI4315059.1"/>
    <property type="molecule type" value="Genomic_DNA"/>
</dbReference>
<comment type="caution">
    <text evidence="1">The sequence shown here is derived from an EMBL/GenBank/DDBJ whole genome shotgun (WGS) entry which is preliminary data.</text>
</comment>
<name>A0ACB9LVS9_BAUVA</name>